<keyword evidence="6 10" id="KW-0256">Endoplasmic reticulum</keyword>
<reference evidence="13" key="1">
    <citation type="journal article" date="2017" name="Genome Biol.">
        <title>Comparative genomics reveals high biological diversity and specific adaptations in the industrially and medically important fungal genus Aspergillus.</title>
        <authorList>
            <person name="de Vries R.P."/>
            <person name="Riley R."/>
            <person name="Wiebenga A."/>
            <person name="Aguilar-Osorio G."/>
            <person name="Amillis S."/>
            <person name="Uchima C.A."/>
            <person name="Anderluh G."/>
            <person name="Asadollahi M."/>
            <person name="Askin M."/>
            <person name="Barry K."/>
            <person name="Battaglia E."/>
            <person name="Bayram O."/>
            <person name="Benocci T."/>
            <person name="Braus-Stromeyer S.A."/>
            <person name="Caldana C."/>
            <person name="Canovas D."/>
            <person name="Cerqueira G.C."/>
            <person name="Chen F."/>
            <person name="Chen W."/>
            <person name="Choi C."/>
            <person name="Clum A."/>
            <person name="Dos Santos R.A."/>
            <person name="Damasio A.R."/>
            <person name="Diallinas G."/>
            <person name="Emri T."/>
            <person name="Fekete E."/>
            <person name="Flipphi M."/>
            <person name="Freyberg S."/>
            <person name="Gallo A."/>
            <person name="Gournas C."/>
            <person name="Habgood R."/>
            <person name="Hainaut M."/>
            <person name="Harispe M.L."/>
            <person name="Henrissat B."/>
            <person name="Hilden K.S."/>
            <person name="Hope R."/>
            <person name="Hossain A."/>
            <person name="Karabika E."/>
            <person name="Karaffa L."/>
            <person name="Karanyi Z."/>
            <person name="Krasevec N."/>
            <person name="Kuo A."/>
            <person name="Kusch H."/>
            <person name="LaButti K."/>
            <person name="Lagendijk E.L."/>
            <person name="Lapidus A."/>
            <person name="Levasseur A."/>
            <person name="Lindquist E."/>
            <person name="Lipzen A."/>
            <person name="Logrieco A.F."/>
            <person name="MacCabe A."/>
            <person name="Maekelae M.R."/>
            <person name="Malavazi I."/>
            <person name="Melin P."/>
            <person name="Meyer V."/>
            <person name="Mielnichuk N."/>
            <person name="Miskei M."/>
            <person name="Molnar A.P."/>
            <person name="Mule G."/>
            <person name="Ngan C.Y."/>
            <person name="Orejas M."/>
            <person name="Orosz E."/>
            <person name="Ouedraogo J.P."/>
            <person name="Overkamp K.M."/>
            <person name="Park H.-S."/>
            <person name="Perrone G."/>
            <person name="Piumi F."/>
            <person name="Punt P.J."/>
            <person name="Ram A.F."/>
            <person name="Ramon A."/>
            <person name="Rauscher S."/>
            <person name="Record E."/>
            <person name="Riano-Pachon D.M."/>
            <person name="Robert V."/>
            <person name="Roehrig J."/>
            <person name="Ruller R."/>
            <person name="Salamov A."/>
            <person name="Salih N.S."/>
            <person name="Samson R.A."/>
            <person name="Sandor E."/>
            <person name="Sanguinetti M."/>
            <person name="Schuetze T."/>
            <person name="Sepcic K."/>
            <person name="Shelest E."/>
            <person name="Sherlock G."/>
            <person name="Sophianopoulou V."/>
            <person name="Squina F.M."/>
            <person name="Sun H."/>
            <person name="Susca A."/>
            <person name="Todd R.B."/>
            <person name="Tsang A."/>
            <person name="Unkles S.E."/>
            <person name="van de Wiele N."/>
            <person name="van Rossen-Uffink D."/>
            <person name="Oliveira J.V."/>
            <person name="Vesth T.C."/>
            <person name="Visser J."/>
            <person name="Yu J.-H."/>
            <person name="Zhou M."/>
            <person name="Andersen M.R."/>
            <person name="Archer D.B."/>
            <person name="Baker S.E."/>
            <person name="Benoit I."/>
            <person name="Brakhage A.A."/>
            <person name="Braus G.H."/>
            <person name="Fischer R."/>
            <person name="Frisvad J.C."/>
            <person name="Goldman G.H."/>
            <person name="Houbraken J."/>
            <person name="Oakley B."/>
            <person name="Pocsi I."/>
            <person name="Scazzocchio C."/>
            <person name="Seiboth B."/>
            <person name="vanKuyk P.A."/>
            <person name="Wortman J."/>
            <person name="Dyer P.S."/>
            <person name="Grigoriev I.V."/>
        </authorList>
    </citation>
    <scope>NUCLEOTIDE SEQUENCE [LARGE SCALE GENOMIC DNA]</scope>
    <source>
        <strain evidence="13">ATCC 16872 / CBS 172.66 / WB 5094</strain>
    </source>
</reference>
<sequence length="236" mass="26129">MIAGYFLCSLLLTAASAASVSDLVGTWTTKSRKVVTGPGFYDPINDRFLEPNLTGISYSFTEDGFYEEAYYRAIANPQDPACPKGLMQWQHGTYTAQSDGSLVLTPIAVDGRQLVSDPCATPLTSYTRYNQTEEFKSFTISVDPYHDIPRLDLYAHDGSPMHPMYLVYRPPQILPTGVLNPITSKAKKQKRQMSGDTKSYFSLEGLVSKEKVIDPDRLLWLGVIMTAIGGITVFCS</sequence>
<dbReference type="EMBL" id="KV878977">
    <property type="protein sequence ID" value="OJJ99838.1"/>
    <property type="molecule type" value="Genomic_DNA"/>
</dbReference>
<dbReference type="RefSeq" id="XP_020056178.1">
    <property type="nucleotide sequence ID" value="XM_020196262.1"/>
</dbReference>
<evidence type="ECO:0000256" key="9">
    <source>
        <dbReference type="ARBA" id="ARBA00024969"/>
    </source>
</evidence>
<dbReference type="PIRSF" id="PIRSF017290">
    <property type="entry name" value="ROT1_prd"/>
    <property type="match status" value="1"/>
</dbReference>
<comment type="function">
    <text evidence="9 10">Required for normal levels of the cell wall 1,6-beta-glucan. Involved in a protein folding machinery chaperoning proteins acting in various physiological processes including cell wall synthesis and lysis of autophagic bodies.</text>
</comment>
<evidence type="ECO:0000256" key="6">
    <source>
        <dbReference type="ARBA" id="ARBA00022824"/>
    </source>
</evidence>
<evidence type="ECO:0000256" key="3">
    <source>
        <dbReference type="ARBA" id="ARBA00017291"/>
    </source>
</evidence>
<comment type="subcellular location">
    <subcellularLocation>
        <location evidence="1">Endoplasmic reticulum membrane</location>
        <topology evidence="1">Single-pass type I membrane protein</topology>
    </subcellularLocation>
</comment>
<keyword evidence="4" id="KW-0812">Transmembrane</keyword>
<evidence type="ECO:0000256" key="11">
    <source>
        <dbReference type="SAM" id="SignalP"/>
    </source>
</evidence>
<accession>A0A1L9WUM8</accession>
<evidence type="ECO:0000256" key="4">
    <source>
        <dbReference type="ARBA" id="ARBA00022692"/>
    </source>
</evidence>
<dbReference type="PANTHER" id="PTHR28090">
    <property type="entry name" value="PROTEIN ROT1"/>
    <property type="match status" value="1"/>
</dbReference>
<organism evidence="12 13">
    <name type="scientific">Aspergillus aculeatus (strain ATCC 16872 / CBS 172.66 / WB 5094)</name>
    <dbReference type="NCBI Taxonomy" id="690307"/>
    <lineage>
        <taxon>Eukaryota</taxon>
        <taxon>Fungi</taxon>
        <taxon>Dikarya</taxon>
        <taxon>Ascomycota</taxon>
        <taxon>Pezizomycotina</taxon>
        <taxon>Eurotiomycetes</taxon>
        <taxon>Eurotiomycetidae</taxon>
        <taxon>Eurotiales</taxon>
        <taxon>Aspergillaceae</taxon>
        <taxon>Aspergillus</taxon>
        <taxon>Aspergillus subgen. Circumdati</taxon>
    </lineage>
</organism>
<evidence type="ECO:0000256" key="2">
    <source>
        <dbReference type="ARBA" id="ARBA00007149"/>
    </source>
</evidence>
<keyword evidence="7" id="KW-1133">Transmembrane helix</keyword>
<evidence type="ECO:0000256" key="1">
    <source>
        <dbReference type="ARBA" id="ARBA00004115"/>
    </source>
</evidence>
<evidence type="ECO:0000313" key="13">
    <source>
        <dbReference type="Proteomes" id="UP000184546"/>
    </source>
</evidence>
<comment type="similarity">
    <text evidence="2 10">Belongs to the ROT1 family.</text>
</comment>
<dbReference type="OMA" id="YKPPQML"/>
<keyword evidence="8 10" id="KW-0472">Membrane</keyword>
<evidence type="ECO:0000313" key="12">
    <source>
        <dbReference type="EMBL" id="OJJ99838.1"/>
    </source>
</evidence>
<dbReference type="GeneID" id="30970076"/>
<dbReference type="Proteomes" id="UP000184546">
    <property type="component" value="Unassembled WGS sequence"/>
</dbReference>
<dbReference type="AlphaFoldDB" id="A0A1L9WUM8"/>
<dbReference type="PANTHER" id="PTHR28090:SF1">
    <property type="entry name" value="PROTEIN ROT1"/>
    <property type="match status" value="1"/>
</dbReference>
<protein>
    <recommendedName>
        <fullName evidence="3 10">Protein ROT1</fullName>
    </recommendedName>
</protein>
<dbReference type="VEuPathDB" id="FungiDB:ASPACDRAFT_119621"/>
<name>A0A1L9WUM8_ASPA1</name>
<feature type="chain" id="PRO_5012340821" description="Protein ROT1" evidence="11">
    <location>
        <begin position="18"/>
        <end position="236"/>
    </location>
</feature>
<proteinExistence type="inferred from homology"/>
<dbReference type="STRING" id="690307.A0A1L9WUM8"/>
<feature type="signal peptide" evidence="11">
    <location>
        <begin position="1"/>
        <end position="17"/>
    </location>
</feature>
<dbReference type="Pfam" id="PF10681">
    <property type="entry name" value="Rot1"/>
    <property type="match status" value="1"/>
</dbReference>
<dbReference type="GO" id="GO:0051082">
    <property type="term" value="F:unfolded protein binding"/>
    <property type="evidence" value="ECO:0007669"/>
    <property type="project" value="TreeGrafter"/>
</dbReference>
<keyword evidence="5 11" id="KW-0732">Signal</keyword>
<dbReference type="InterPro" id="IPR019623">
    <property type="entry name" value="Rot1"/>
</dbReference>
<dbReference type="GO" id="GO:0006458">
    <property type="term" value="P:'de novo' protein folding"/>
    <property type="evidence" value="ECO:0007669"/>
    <property type="project" value="InterPro"/>
</dbReference>
<dbReference type="GO" id="GO:0005789">
    <property type="term" value="C:endoplasmic reticulum membrane"/>
    <property type="evidence" value="ECO:0007669"/>
    <property type="project" value="UniProtKB-SubCell"/>
</dbReference>
<evidence type="ECO:0000256" key="7">
    <source>
        <dbReference type="ARBA" id="ARBA00022989"/>
    </source>
</evidence>
<dbReference type="OrthoDB" id="5327821at2759"/>
<keyword evidence="13" id="KW-1185">Reference proteome</keyword>
<evidence type="ECO:0000256" key="8">
    <source>
        <dbReference type="ARBA" id="ARBA00023136"/>
    </source>
</evidence>
<gene>
    <name evidence="12" type="ORF">ASPACDRAFT_119621</name>
</gene>
<evidence type="ECO:0000256" key="10">
    <source>
        <dbReference type="PIRNR" id="PIRNR017290"/>
    </source>
</evidence>
<evidence type="ECO:0000256" key="5">
    <source>
        <dbReference type="ARBA" id="ARBA00022729"/>
    </source>
</evidence>